<feature type="region of interest" description="Disordered" evidence="1">
    <location>
        <begin position="1"/>
        <end position="68"/>
    </location>
</feature>
<dbReference type="EMBL" id="FWXR01000012">
    <property type="protein sequence ID" value="SMC90545.1"/>
    <property type="molecule type" value="Genomic_DNA"/>
</dbReference>
<feature type="compositionally biased region" description="Low complexity" evidence="1">
    <location>
        <begin position="29"/>
        <end position="39"/>
    </location>
</feature>
<gene>
    <name evidence="2" type="ORF">SAMN06297251_1121</name>
</gene>
<name>A0A1W2CZ07_9HYPH</name>
<reference evidence="2 3" key="1">
    <citation type="submission" date="2017-04" db="EMBL/GenBank/DDBJ databases">
        <authorList>
            <person name="Afonso C.L."/>
            <person name="Miller P.J."/>
            <person name="Scott M.A."/>
            <person name="Spackman E."/>
            <person name="Goraichik I."/>
            <person name="Dimitrov K.M."/>
            <person name="Suarez D.L."/>
            <person name="Swayne D.E."/>
        </authorList>
    </citation>
    <scope>NUCLEOTIDE SEQUENCE [LARGE SCALE GENOMIC DNA]</scope>
    <source>
        <strain evidence="2 3">CGMCC 1.10972</strain>
    </source>
</reference>
<accession>A0A1W2CZ07</accession>
<dbReference type="Proteomes" id="UP000192656">
    <property type="component" value="Unassembled WGS sequence"/>
</dbReference>
<evidence type="ECO:0000256" key="1">
    <source>
        <dbReference type="SAM" id="MobiDB-lite"/>
    </source>
</evidence>
<evidence type="ECO:0000313" key="2">
    <source>
        <dbReference type="EMBL" id="SMC90545.1"/>
    </source>
</evidence>
<sequence>MAGTLAPLTSGGQLFDPNEGWEHPEEAEPLSSRKSSSLPPVAPPPLPELFDRLAPLTGPRKQRAKSVTPEEVIQVFNRAFDEVHGAIPNVVRPQWGENAAHKIRSALMKPWKDGTKTEESGQELLAFVDWFVREWGDIRGVALRFRTQRPAPEFPTVGFLLSARAREPIVDYWNGRATADWTRSMPAGKRRRLEELTRKKGLSREEALVQFGKEQSAEENERKMAEVRQQADDATKRAAYERRNWEAERRTLQNVPDIKEGARRLREQVEARARGRSIFASRVHPVSNSGNDA</sequence>
<dbReference type="AlphaFoldDB" id="A0A1W2CZ07"/>
<evidence type="ECO:0000313" key="3">
    <source>
        <dbReference type="Proteomes" id="UP000192656"/>
    </source>
</evidence>
<proteinExistence type="predicted"/>
<protein>
    <submittedName>
        <fullName evidence="2">Uncharacterized protein</fullName>
    </submittedName>
</protein>
<organism evidence="2 3">
    <name type="scientific">Fulvimarina manganoxydans</name>
    <dbReference type="NCBI Taxonomy" id="937218"/>
    <lineage>
        <taxon>Bacteria</taxon>
        <taxon>Pseudomonadati</taxon>
        <taxon>Pseudomonadota</taxon>
        <taxon>Alphaproteobacteria</taxon>
        <taxon>Hyphomicrobiales</taxon>
        <taxon>Aurantimonadaceae</taxon>
        <taxon>Fulvimarina</taxon>
    </lineage>
</organism>
<dbReference type="RefSeq" id="WP_084410587.1">
    <property type="nucleotide sequence ID" value="NZ_FWXR01000012.1"/>
</dbReference>
<keyword evidence="3" id="KW-1185">Reference proteome</keyword>